<evidence type="ECO:0000313" key="2">
    <source>
        <dbReference type="EMBL" id="VEU24313.1"/>
    </source>
</evidence>
<accession>A0A448YTR5</accession>
<dbReference type="InParanoid" id="A0A448YTR5"/>
<reference evidence="2 3" key="1">
    <citation type="submission" date="2018-12" db="EMBL/GenBank/DDBJ databases">
        <authorList>
            <person name="Tiukova I."/>
            <person name="Dainat J."/>
        </authorList>
    </citation>
    <scope>NUCLEOTIDE SEQUENCE [LARGE SCALE GENOMIC DNA]</scope>
</reference>
<feature type="region of interest" description="Disordered" evidence="1">
    <location>
        <begin position="394"/>
        <end position="487"/>
    </location>
</feature>
<evidence type="ECO:0000256" key="1">
    <source>
        <dbReference type="SAM" id="MobiDB-lite"/>
    </source>
</evidence>
<protein>
    <submittedName>
        <fullName evidence="2">DEKNAAC105498</fullName>
    </submittedName>
</protein>
<dbReference type="OrthoDB" id="5204833at2759"/>
<dbReference type="AlphaFoldDB" id="A0A448YTR5"/>
<name>A0A448YTR5_BRENA</name>
<feature type="compositionally biased region" description="Low complexity" evidence="1">
    <location>
        <begin position="416"/>
        <end position="429"/>
    </location>
</feature>
<feature type="compositionally biased region" description="Low complexity" evidence="1">
    <location>
        <begin position="327"/>
        <end position="345"/>
    </location>
</feature>
<proteinExistence type="predicted"/>
<organism evidence="2 3">
    <name type="scientific">Brettanomyces naardenensis</name>
    <name type="common">Yeast</name>
    <dbReference type="NCBI Taxonomy" id="13370"/>
    <lineage>
        <taxon>Eukaryota</taxon>
        <taxon>Fungi</taxon>
        <taxon>Dikarya</taxon>
        <taxon>Ascomycota</taxon>
        <taxon>Saccharomycotina</taxon>
        <taxon>Pichiomycetes</taxon>
        <taxon>Pichiales</taxon>
        <taxon>Pichiaceae</taxon>
        <taxon>Brettanomyces</taxon>
    </lineage>
</organism>
<keyword evidence="3" id="KW-1185">Reference proteome</keyword>
<feature type="region of interest" description="Disordered" evidence="1">
    <location>
        <begin position="319"/>
        <end position="368"/>
    </location>
</feature>
<dbReference type="Proteomes" id="UP000290900">
    <property type="component" value="Unassembled WGS sequence"/>
</dbReference>
<gene>
    <name evidence="2" type="ORF">BRENAR_LOCUS5041</name>
</gene>
<sequence>MARQEGTNIPGGFPLGGNFNSGSTQFDALLKTPPRASIPQKKISTPSSSTFKFTHTNGRMLYPSMGSSTPDSATNSVVRSAKREDSFLDDSMCDISYSNKENQSFATEMEHLQQKLFSSKLSSNVLNEFNDRYQKVRDENIAHIQKLNNTTSNAELNRRASNRFSRAHRSRFNRMDSISSHYAAIRTERDRTQKHPSPGTLKTSAPASIHRVIVQKPVKHPVKKSPGDKRGVLQSIGSASKRLKVVEGEFKEMIDSPTKEQEEKERIKDIHLQQLRNLDRSKARTIDTTQVNYPELNCTHLTDEPIPQLHFGTPIAQTPARIHRPSRSGSSKSYGSILPISTPKTKPTPPLSKSHRIPSYLMPTKASRQRACSNKELFKEDSANSIAGSRLPLFPSLRERPSSSMKRISPSRGCSDLHSLLGDPSSSSSNRFNNAAGLPTSTPTQFPPHSVPKSRTTSNIPRLSKPRSSSIHRSPTSASLSRRPWKY</sequence>
<evidence type="ECO:0000313" key="3">
    <source>
        <dbReference type="Proteomes" id="UP000290900"/>
    </source>
</evidence>
<feature type="compositionally biased region" description="Polar residues" evidence="1">
    <location>
        <begin position="453"/>
        <end position="480"/>
    </location>
</feature>
<dbReference type="STRING" id="13370.A0A448YTR5"/>
<dbReference type="EMBL" id="CAACVR010000076">
    <property type="protein sequence ID" value="VEU24313.1"/>
    <property type="molecule type" value="Genomic_DNA"/>
</dbReference>